<name>A0A2P6PQF9_ROSCH</name>
<organism evidence="3 4">
    <name type="scientific">Rosa chinensis</name>
    <name type="common">China rose</name>
    <dbReference type="NCBI Taxonomy" id="74649"/>
    <lineage>
        <taxon>Eukaryota</taxon>
        <taxon>Viridiplantae</taxon>
        <taxon>Streptophyta</taxon>
        <taxon>Embryophyta</taxon>
        <taxon>Tracheophyta</taxon>
        <taxon>Spermatophyta</taxon>
        <taxon>Magnoliopsida</taxon>
        <taxon>eudicotyledons</taxon>
        <taxon>Gunneridae</taxon>
        <taxon>Pentapetalae</taxon>
        <taxon>rosids</taxon>
        <taxon>fabids</taxon>
        <taxon>Rosales</taxon>
        <taxon>Rosaceae</taxon>
        <taxon>Rosoideae</taxon>
        <taxon>Rosoideae incertae sedis</taxon>
        <taxon>Rosa</taxon>
    </lineage>
</organism>
<evidence type="ECO:0000313" key="3">
    <source>
        <dbReference type="EMBL" id="PRQ24142.1"/>
    </source>
</evidence>
<feature type="region of interest" description="Disordered" evidence="1">
    <location>
        <begin position="68"/>
        <end position="148"/>
    </location>
</feature>
<feature type="compositionally biased region" description="Basic and acidic residues" evidence="1">
    <location>
        <begin position="137"/>
        <end position="148"/>
    </location>
</feature>
<evidence type="ECO:0000256" key="2">
    <source>
        <dbReference type="SAM" id="Phobius"/>
    </source>
</evidence>
<protein>
    <submittedName>
        <fullName evidence="3">Uncharacterized protein</fullName>
    </submittedName>
</protein>
<evidence type="ECO:0000313" key="4">
    <source>
        <dbReference type="Proteomes" id="UP000238479"/>
    </source>
</evidence>
<dbReference type="STRING" id="74649.A0A2P6PQF9"/>
<dbReference type="Proteomes" id="UP000238479">
    <property type="component" value="Chromosome 6"/>
</dbReference>
<feature type="compositionally biased region" description="Basic residues" evidence="1">
    <location>
        <begin position="21"/>
        <end position="34"/>
    </location>
</feature>
<dbReference type="Gramene" id="PRQ24142">
    <property type="protein sequence ID" value="PRQ24142"/>
    <property type="gene ID" value="RchiOBHm_Chr6g0269141"/>
</dbReference>
<proteinExistence type="predicted"/>
<sequence length="274" mass="30520">MCYKGEDSLGNDQKEEVVVSVKKKKKKPGRKSKKGLVGNGDGGLKEVTFGGDEIAMMTLRKRPERNKRVRVMEVEGNGEKGEENGASVNKKGRKKVKFAKEGGAKGVLEVDNDKKRDRKRAKTEEEDGNEVGYSFRPLREQGHLSTEERRKEVPLMCHQCQRNDKGRVVRCKKCRTKEGELPTRFGSATLMILLLQDIAVVPLLVILLVLESQFVAEARSSEAFVALCLLTVAGTSLLTQKLGFSDTVYTQILLGVLPLELNKLLIIVVVLSWH</sequence>
<feature type="region of interest" description="Disordered" evidence="1">
    <location>
        <begin position="1"/>
        <end position="47"/>
    </location>
</feature>
<evidence type="ECO:0000256" key="1">
    <source>
        <dbReference type="SAM" id="MobiDB-lite"/>
    </source>
</evidence>
<feature type="transmembrane region" description="Helical" evidence="2">
    <location>
        <begin position="185"/>
        <end position="210"/>
    </location>
</feature>
<dbReference type="EMBL" id="PDCK01000044">
    <property type="protein sequence ID" value="PRQ24142.1"/>
    <property type="molecule type" value="Genomic_DNA"/>
</dbReference>
<comment type="caution">
    <text evidence="3">The sequence shown here is derived from an EMBL/GenBank/DDBJ whole genome shotgun (WGS) entry which is preliminary data.</text>
</comment>
<accession>A0A2P6PQF9</accession>
<dbReference type="PANTHER" id="PTHR46157">
    <property type="entry name" value="K(+) EFFLUX ANTIPORTER 3, CHLOROPLASTIC"/>
    <property type="match status" value="1"/>
</dbReference>
<feature type="compositionally biased region" description="Basic and acidic residues" evidence="1">
    <location>
        <begin position="1"/>
        <end position="17"/>
    </location>
</feature>
<reference evidence="3 4" key="1">
    <citation type="journal article" date="2018" name="Nat. Genet.">
        <title>The Rosa genome provides new insights in the design of modern roses.</title>
        <authorList>
            <person name="Bendahmane M."/>
        </authorList>
    </citation>
    <scope>NUCLEOTIDE SEQUENCE [LARGE SCALE GENOMIC DNA]</scope>
    <source>
        <strain evidence="4">cv. Old Blush</strain>
    </source>
</reference>
<dbReference type="AlphaFoldDB" id="A0A2P6PQF9"/>
<keyword evidence="4" id="KW-1185">Reference proteome</keyword>
<keyword evidence="2" id="KW-0812">Transmembrane</keyword>
<feature type="compositionally biased region" description="Basic and acidic residues" evidence="1">
    <location>
        <begin position="70"/>
        <end position="83"/>
    </location>
</feature>
<gene>
    <name evidence="3" type="ORF">RchiOBHm_Chr6g0269141</name>
</gene>
<keyword evidence="2" id="KW-0472">Membrane</keyword>
<feature type="transmembrane region" description="Helical" evidence="2">
    <location>
        <begin position="222"/>
        <end position="240"/>
    </location>
</feature>
<dbReference type="GO" id="GO:0016020">
    <property type="term" value="C:membrane"/>
    <property type="evidence" value="ECO:0007669"/>
    <property type="project" value="TreeGrafter"/>
</dbReference>
<feature type="transmembrane region" description="Helical" evidence="2">
    <location>
        <begin position="252"/>
        <end position="273"/>
    </location>
</feature>
<keyword evidence="2" id="KW-1133">Transmembrane helix</keyword>
<dbReference type="PANTHER" id="PTHR46157:SF4">
    <property type="entry name" value="K(+) EFFLUX ANTIPORTER 3, CHLOROPLASTIC"/>
    <property type="match status" value="1"/>
</dbReference>
<dbReference type="GO" id="GO:0009507">
    <property type="term" value="C:chloroplast"/>
    <property type="evidence" value="ECO:0007669"/>
    <property type="project" value="TreeGrafter"/>
</dbReference>